<dbReference type="EMBL" id="JARXVE010000002">
    <property type="protein sequence ID" value="MDH6194686.1"/>
    <property type="molecule type" value="Genomic_DNA"/>
</dbReference>
<dbReference type="InterPro" id="IPR012340">
    <property type="entry name" value="NA-bd_OB-fold"/>
</dbReference>
<proteinExistence type="predicted"/>
<evidence type="ECO:0000256" key="1">
    <source>
        <dbReference type="ARBA" id="ARBA00023125"/>
    </source>
</evidence>
<dbReference type="Pfam" id="PF00436">
    <property type="entry name" value="SSB"/>
    <property type="match status" value="1"/>
</dbReference>
<evidence type="ECO:0000256" key="2">
    <source>
        <dbReference type="PROSITE-ProRule" id="PRU00252"/>
    </source>
</evidence>
<protein>
    <submittedName>
        <fullName evidence="4">Single-strand DNA-binding protein</fullName>
    </submittedName>
</protein>
<sequence length="165" mass="17840">MFETPFTIVGNIVANPIRLRFGDQELFKFRVASNSRRRTAEGTWEPGNSLYVTVNCWGNLARGAGNSLYKGDPVVVVGHLYTSEYDDKDGVRRSSVEVRATAVGPDLSRCSARVEELPKLAVNGRPGAGADCADDPDDGDEKRVDRVAEADVADRVDAQGLPLSA</sequence>
<keyword evidence="5" id="KW-1185">Reference proteome</keyword>
<gene>
    <name evidence="4" type="ORF">M2272_001315</name>
</gene>
<evidence type="ECO:0000313" key="4">
    <source>
        <dbReference type="EMBL" id="MDH6194686.1"/>
    </source>
</evidence>
<dbReference type="InterPro" id="IPR000424">
    <property type="entry name" value="Primosome_PriB/ssb"/>
</dbReference>
<keyword evidence="1 2" id="KW-0238">DNA-binding</keyword>
<dbReference type="CDD" id="cd04496">
    <property type="entry name" value="SSB_OBF"/>
    <property type="match status" value="1"/>
</dbReference>
<dbReference type="NCBIfam" id="NF004512">
    <property type="entry name" value="PRK05853.1"/>
    <property type="match status" value="1"/>
</dbReference>
<dbReference type="GO" id="GO:0003677">
    <property type="term" value="F:DNA binding"/>
    <property type="evidence" value="ECO:0007669"/>
    <property type="project" value="UniProtKB-KW"/>
</dbReference>
<name>A0ABT6KWQ3_9MYCO</name>
<evidence type="ECO:0000313" key="5">
    <source>
        <dbReference type="Proteomes" id="UP001160130"/>
    </source>
</evidence>
<dbReference type="PROSITE" id="PS50935">
    <property type="entry name" value="SSB"/>
    <property type="match status" value="1"/>
</dbReference>
<feature type="region of interest" description="Disordered" evidence="3">
    <location>
        <begin position="122"/>
        <end position="144"/>
    </location>
</feature>
<evidence type="ECO:0000256" key="3">
    <source>
        <dbReference type="SAM" id="MobiDB-lite"/>
    </source>
</evidence>
<dbReference type="RefSeq" id="WP_280831353.1">
    <property type="nucleotide sequence ID" value="NZ_JARXVE010000002.1"/>
</dbReference>
<reference evidence="4 5" key="1">
    <citation type="submission" date="2023-04" db="EMBL/GenBank/DDBJ databases">
        <title>Forest soil microbial communities from Buena Vista Peninsula, Colon Province, Panama.</title>
        <authorList>
            <person name="Bouskill N."/>
        </authorList>
    </citation>
    <scope>NUCLEOTIDE SEQUENCE [LARGE SCALE GENOMIC DNA]</scope>
    <source>
        <strain evidence="4 5">AC80</strain>
    </source>
</reference>
<dbReference type="Proteomes" id="UP001160130">
    <property type="component" value="Unassembled WGS sequence"/>
</dbReference>
<dbReference type="Gene3D" id="2.40.50.140">
    <property type="entry name" value="Nucleic acid-binding proteins"/>
    <property type="match status" value="1"/>
</dbReference>
<dbReference type="SUPFAM" id="SSF50249">
    <property type="entry name" value="Nucleic acid-binding proteins"/>
    <property type="match status" value="1"/>
</dbReference>
<comment type="caution">
    <text evidence="4">The sequence shown here is derived from an EMBL/GenBank/DDBJ whole genome shotgun (WGS) entry which is preliminary data.</text>
</comment>
<organism evidence="4 5">
    <name type="scientific">Mycolicibacterium frederiksbergense</name>
    <dbReference type="NCBI Taxonomy" id="117567"/>
    <lineage>
        <taxon>Bacteria</taxon>
        <taxon>Bacillati</taxon>
        <taxon>Actinomycetota</taxon>
        <taxon>Actinomycetes</taxon>
        <taxon>Mycobacteriales</taxon>
        <taxon>Mycobacteriaceae</taxon>
        <taxon>Mycolicibacterium</taxon>
    </lineage>
</organism>
<accession>A0ABT6KWQ3</accession>